<evidence type="ECO:0000256" key="4">
    <source>
        <dbReference type="ARBA" id="ARBA00023270"/>
    </source>
</evidence>
<comment type="catalytic activity">
    <reaction evidence="5 7">
        <text>2-deoxy-D-ribose 5-phosphate = D-glyceraldehyde 3-phosphate + acetaldehyde</text>
        <dbReference type="Rhea" id="RHEA:12821"/>
        <dbReference type="ChEBI" id="CHEBI:15343"/>
        <dbReference type="ChEBI" id="CHEBI:59776"/>
        <dbReference type="ChEBI" id="CHEBI:62877"/>
        <dbReference type="EC" id="4.1.2.4"/>
    </reaction>
</comment>
<sequence>MIDREYIIKEIINHTGINGDININNSVASRIEHTLLNPEATKEDIKILCDEAKFYGFFGVCVQPYWVKFAHTLLRNTNVKLVAVCGFPDGVHRPEVKTQEARLAVLDGADEVDMVMNIGAFKSKDYDNVVQDIKMVKNAIRPLIKLKVIIETPLLSEEEIVKAALLVEESGANFVKTGTGRNGPVKVRDVELIKKAVKIPIKAAGGIREKELALQLIRAGAERIGTSSGPKVAGE</sequence>
<reference evidence="8" key="1">
    <citation type="journal article" date="2020" name="mSystems">
        <title>Genome- and Community-Level Interaction Insights into Carbon Utilization and Element Cycling Functions of Hydrothermarchaeota in Hydrothermal Sediment.</title>
        <authorList>
            <person name="Zhou Z."/>
            <person name="Liu Y."/>
            <person name="Xu W."/>
            <person name="Pan J."/>
            <person name="Luo Z.H."/>
            <person name="Li M."/>
        </authorList>
    </citation>
    <scope>NUCLEOTIDE SEQUENCE [LARGE SCALE GENOMIC DNA]</scope>
    <source>
        <strain evidence="8">HyVt-74</strain>
    </source>
</reference>
<dbReference type="Gene3D" id="3.20.20.70">
    <property type="entry name" value="Aldolase class I"/>
    <property type="match status" value="1"/>
</dbReference>
<comment type="function">
    <text evidence="6 7">Catalyzes a reversible aldol reaction between acetaldehyde and D-glyceraldehyde 3-phosphate to generate 2-deoxy-D-ribose 5-phosphate.</text>
</comment>
<dbReference type="SMART" id="SM01133">
    <property type="entry name" value="DeoC"/>
    <property type="match status" value="1"/>
</dbReference>
<organism evidence="8">
    <name type="scientific">candidate division WOR-3 bacterium</name>
    <dbReference type="NCBI Taxonomy" id="2052148"/>
    <lineage>
        <taxon>Bacteria</taxon>
        <taxon>Bacteria division WOR-3</taxon>
    </lineage>
</organism>
<dbReference type="GO" id="GO:0005737">
    <property type="term" value="C:cytoplasm"/>
    <property type="evidence" value="ECO:0007669"/>
    <property type="project" value="UniProtKB-SubCell"/>
</dbReference>
<comment type="subcellular location">
    <subcellularLocation>
        <location evidence="7">Cytoplasm</location>
    </subcellularLocation>
</comment>
<comment type="pathway">
    <text evidence="7">Carbohydrate degradation; 2-deoxy-D-ribose 1-phosphate degradation; D-glyceraldehyde 3-phosphate and acetaldehyde from 2-deoxy-alpha-D-ribose 1-phosphate: step 2/2.</text>
</comment>
<gene>
    <name evidence="7 8" type="primary">deoC</name>
    <name evidence="8" type="ORF">ENL19_02100</name>
</gene>
<keyword evidence="4 7" id="KW-0704">Schiff base</keyword>
<feature type="active site" description="Schiff-base intermediate with acetaldehyde" evidence="7">
    <location>
        <position position="176"/>
    </location>
</feature>
<protein>
    <recommendedName>
        <fullName evidence="7">Deoxyribose-phosphate aldolase</fullName>
        <shortName evidence="7">DERA</shortName>
        <ecNumber evidence="7">4.1.2.4</ecNumber>
    </recommendedName>
    <alternativeName>
        <fullName evidence="7">2-deoxy-D-ribose 5-phosphate aldolase</fullName>
    </alternativeName>
    <alternativeName>
        <fullName evidence="7">Phosphodeoxyriboaldolase</fullName>
        <shortName evidence="7">Deoxyriboaldolase</shortName>
    </alternativeName>
</protein>
<evidence type="ECO:0000256" key="2">
    <source>
        <dbReference type="ARBA" id="ARBA00022490"/>
    </source>
</evidence>
<feature type="active site" description="Proton donor/acceptor" evidence="7">
    <location>
        <position position="113"/>
    </location>
</feature>
<accession>A0A7C5DAY1</accession>
<dbReference type="Pfam" id="PF01791">
    <property type="entry name" value="DeoC"/>
    <property type="match status" value="1"/>
</dbReference>
<name>A0A7C5DAY1_UNCW3</name>
<dbReference type="EMBL" id="DRTB01000156">
    <property type="protein sequence ID" value="HHE04838.1"/>
    <property type="molecule type" value="Genomic_DNA"/>
</dbReference>
<proteinExistence type="inferred from homology"/>
<dbReference type="CDD" id="cd00959">
    <property type="entry name" value="DeoC"/>
    <property type="match status" value="1"/>
</dbReference>
<evidence type="ECO:0000256" key="5">
    <source>
        <dbReference type="ARBA" id="ARBA00048791"/>
    </source>
</evidence>
<dbReference type="Proteomes" id="UP000886110">
    <property type="component" value="Unassembled WGS sequence"/>
</dbReference>
<dbReference type="SUPFAM" id="SSF51569">
    <property type="entry name" value="Aldolase"/>
    <property type="match status" value="1"/>
</dbReference>
<dbReference type="FunFam" id="3.20.20.70:FF:000044">
    <property type="entry name" value="Deoxyribose-phosphate aldolase"/>
    <property type="match status" value="1"/>
</dbReference>
<keyword evidence="3 7" id="KW-0456">Lyase</keyword>
<dbReference type="InterPro" id="IPR011343">
    <property type="entry name" value="DeoC"/>
</dbReference>
<dbReference type="GO" id="GO:0004139">
    <property type="term" value="F:deoxyribose-phosphate aldolase activity"/>
    <property type="evidence" value="ECO:0007669"/>
    <property type="project" value="UniProtKB-UniRule"/>
</dbReference>
<evidence type="ECO:0000256" key="6">
    <source>
        <dbReference type="ARBA" id="ARBA00056337"/>
    </source>
</evidence>
<dbReference type="PANTHER" id="PTHR10889">
    <property type="entry name" value="DEOXYRIBOSE-PHOSPHATE ALDOLASE"/>
    <property type="match status" value="1"/>
</dbReference>
<dbReference type="HAMAP" id="MF_00114">
    <property type="entry name" value="DeoC_type1"/>
    <property type="match status" value="1"/>
</dbReference>
<dbReference type="InterPro" id="IPR028581">
    <property type="entry name" value="DeoC_typeI"/>
</dbReference>
<evidence type="ECO:0000256" key="7">
    <source>
        <dbReference type="HAMAP-Rule" id="MF_00114"/>
    </source>
</evidence>
<dbReference type="GO" id="GO:0009264">
    <property type="term" value="P:deoxyribonucleotide catabolic process"/>
    <property type="evidence" value="ECO:0007669"/>
    <property type="project" value="UniProtKB-UniRule"/>
</dbReference>
<evidence type="ECO:0000256" key="3">
    <source>
        <dbReference type="ARBA" id="ARBA00023239"/>
    </source>
</evidence>
<comment type="caution">
    <text evidence="8">The sequence shown here is derived from an EMBL/GenBank/DDBJ whole genome shotgun (WGS) entry which is preliminary data.</text>
</comment>
<dbReference type="GO" id="GO:0016052">
    <property type="term" value="P:carbohydrate catabolic process"/>
    <property type="evidence" value="ECO:0007669"/>
    <property type="project" value="TreeGrafter"/>
</dbReference>
<dbReference type="UniPathway" id="UPA00002">
    <property type="reaction ID" value="UER00468"/>
</dbReference>
<dbReference type="InterPro" id="IPR013785">
    <property type="entry name" value="Aldolase_TIM"/>
</dbReference>
<dbReference type="GO" id="GO:0006018">
    <property type="term" value="P:2-deoxyribose 1-phosphate catabolic process"/>
    <property type="evidence" value="ECO:0007669"/>
    <property type="project" value="UniProtKB-UniRule"/>
</dbReference>
<evidence type="ECO:0000313" key="8">
    <source>
        <dbReference type="EMBL" id="HHE04838.1"/>
    </source>
</evidence>
<keyword evidence="2 7" id="KW-0963">Cytoplasm</keyword>
<dbReference type="InterPro" id="IPR002915">
    <property type="entry name" value="DeoC/FbaB/LacD_aldolase"/>
</dbReference>
<dbReference type="NCBIfam" id="TIGR00126">
    <property type="entry name" value="deoC"/>
    <property type="match status" value="1"/>
</dbReference>
<dbReference type="EC" id="4.1.2.4" evidence="7"/>
<feature type="active site" description="Proton donor/acceptor" evidence="7">
    <location>
        <position position="202"/>
    </location>
</feature>
<dbReference type="AlphaFoldDB" id="A0A7C5DAY1"/>
<dbReference type="PIRSF" id="PIRSF001357">
    <property type="entry name" value="DeoC"/>
    <property type="match status" value="1"/>
</dbReference>
<evidence type="ECO:0000256" key="1">
    <source>
        <dbReference type="ARBA" id="ARBA00010936"/>
    </source>
</evidence>
<dbReference type="PANTHER" id="PTHR10889:SF1">
    <property type="entry name" value="DEOXYRIBOSE-PHOSPHATE ALDOLASE"/>
    <property type="match status" value="1"/>
</dbReference>
<comment type="similarity">
    <text evidence="1 7">Belongs to the DeoC/FbaB aldolase family. DeoC type 1 subfamily.</text>
</comment>